<evidence type="ECO:0000256" key="1">
    <source>
        <dbReference type="ARBA" id="ARBA00008645"/>
    </source>
</evidence>
<evidence type="ECO:0000256" key="7">
    <source>
        <dbReference type="SAM" id="MobiDB-lite"/>
    </source>
</evidence>
<dbReference type="Proteomes" id="UP001219518">
    <property type="component" value="Unassembled WGS sequence"/>
</dbReference>
<feature type="active site" evidence="6">
    <location>
        <position position="129"/>
    </location>
</feature>
<feature type="region of interest" description="Disordered" evidence="7">
    <location>
        <begin position="221"/>
        <end position="240"/>
    </location>
</feature>
<sequence length="376" mass="40644">MSSLHKTLLKSGLPPKVPASMMSEYFDSYEDVSVNGNSFRVYKLGCEGPILFLLHGGGFSALSWSLFAASVTSMALCQVLAMDIRGHGNSRSKDDEDLSAITLARDVGDVLQAMYGGADMPNVVLMGHSMGGAIAVRAASEELIPGLAGLAVIDVVEGTAMDALASMQSFLRGRPKNFRSLEHAIEWCVRTGQIRNSDSARVSMPGQLKNLKTGELATSDISEDNKQEDSSDHALPSPLQRGLANDCISEEDESSSSEFKSPLAVPAQEENNSQYTWRIDLAGTEKHWAGWFQGLSSRFLNVMCPKMLLLAGIDSLDRELTVGQMQGKFQMQVLPQCGHAVHEDVPEKVAEVVASFLVRHKLAEPSANFHVSLPGC</sequence>
<feature type="active site" evidence="6">
    <location>
        <position position="154"/>
    </location>
</feature>
<feature type="active site" evidence="6">
    <location>
        <position position="339"/>
    </location>
</feature>
<dbReference type="EMBL" id="JAHWGI010001243">
    <property type="protein sequence ID" value="KAK3926209.1"/>
    <property type="molecule type" value="Genomic_DNA"/>
</dbReference>
<evidence type="ECO:0000256" key="2">
    <source>
        <dbReference type="ARBA" id="ARBA00022487"/>
    </source>
</evidence>
<feature type="compositionally biased region" description="Basic and acidic residues" evidence="7">
    <location>
        <begin position="223"/>
        <end position="232"/>
    </location>
</feature>
<name>A0AAE1LPJ4_9NEOP</name>
<dbReference type="GO" id="GO:0051723">
    <property type="term" value="F:protein methylesterase activity"/>
    <property type="evidence" value="ECO:0007669"/>
    <property type="project" value="UniProtKB-EC"/>
</dbReference>
<comment type="catalytic activity">
    <reaction evidence="4">
        <text>[phosphatase 2A protein]-C-terminal L-leucine methyl ester + H2O = [phosphatase 2A protein]-C-terminal L-leucine + methanol + H(+)</text>
        <dbReference type="Rhea" id="RHEA:48548"/>
        <dbReference type="Rhea" id="RHEA-COMP:12134"/>
        <dbReference type="Rhea" id="RHEA-COMP:12135"/>
        <dbReference type="ChEBI" id="CHEBI:15377"/>
        <dbReference type="ChEBI" id="CHEBI:15378"/>
        <dbReference type="ChEBI" id="CHEBI:17790"/>
        <dbReference type="ChEBI" id="CHEBI:90516"/>
        <dbReference type="ChEBI" id="CHEBI:90517"/>
        <dbReference type="EC" id="3.1.1.89"/>
    </reaction>
</comment>
<dbReference type="InterPro" id="IPR000073">
    <property type="entry name" value="AB_hydrolase_1"/>
</dbReference>
<dbReference type="InterPro" id="IPR016812">
    <property type="entry name" value="PPase_methylesterase_euk"/>
</dbReference>
<accession>A0AAE1LPJ4</accession>
<dbReference type="PIRSF" id="PIRSF022950">
    <property type="entry name" value="PPase_methylesterase_euk"/>
    <property type="match status" value="1"/>
</dbReference>
<feature type="domain" description="AB hydrolase-1" evidence="8">
    <location>
        <begin position="51"/>
        <end position="352"/>
    </location>
</feature>
<evidence type="ECO:0000256" key="3">
    <source>
        <dbReference type="ARBA" id="ARBA00022801"/>
    </source>
</evidence>
<dbReference type="AlphaFoldDB" id="A0AAE1LPJ4"/>
<evidence type="ECO:0000256" key="4">
    <source>
        <dbReference type="ARBA" id="ARBA00049203"/>
    </source>
</evidence>
<reference evidence="9" key="2">
    <citation type="journal article" date="2023" name="BMC Genomics">
        <title>Pest status, molecular evolution, and epigenetic factors derived from the genome assembly of Frankliniella fusca, a thysanopteran phytovirus vector.</title>
        <authorList>
            <person name="Catto M.A."/>
            <person name="Labadie P.E."/>
            <person name="Jacobson A.L."/>
            <person name="Kennedy G.G."/>
            <person name="Srinivasan R."/>
            <person name="Hunt B.G."/>
        </authorList>
    </citation>
    <scope>NUCLEOTIDE SEQUENCE</scope>
    <source>
        <strain evidence="9">PL_HMW_Pooled</strain>
    </source>
</reference>
<proteinExistence type="inferred from homology"/>
<keyword evidence="3 5" id="KW-0378">Hydrolase</keyword>
<dbReference type="PANTHER" id="PTHR14189">
    <property type="entry name" value="PROTEIN PHOSPHATASE METHYLESTERASE-1 RELATED"/>
    <property type="match status" value="1"/>
</dbReference>
<dbReference type="PANTHER" id="PTHR14189:SF0">
    <property type="entry name" value="PROTEIN PHOSPHATASE METHYLESTERASE 1"/>
    <property type="match status" value="1"/>
</dbReference>
<evidence type="ECO:0000256" key="5">
    <source>
        <dbReference type="PIRNR" id="PIRNR022950"/>
    </source>
</evidence>
<keyword evidence="2 5" id="KW-0719">Serine esterase</keyword>
<keyword evidence="10" id="KW-1185">Reference proteome</keyword>
<evidence type="ECO:0000256" key="6">
    <source>
        <dbReference type="PIRSR" id="PIRSR022950-1"/>
    </source>
</evidence>
<protein>
    <recommendedName>
        <fullName evidence="5">Protein phosphatase methylesterase 1</fullName>
        <shortName evidence="5">PME-1</shortName>
        <ecNumber evidence="5">3.1.1.-</ecNumber>
    </recommendedName>
</protein>
<dbReference type="EC" id="3.1.1.-" evidence="5"/>
<organism evidence="9 10">
    <name type="scientific">Frankliniella fusca</name>
    <dbReference type="NCBI Taxonomy" id="407009"/>
    <lineage>
        <taxon>Eukaryota</taxon>
        <taxon>Metazoa</taxon>
        <taxon>Ecdysozoa</taxon>
        <taxon>Arthropoda</taxon>
        <taxon>Hexapoda</taxon>
        <taxon>Insecta</taxon>
        <taxon>Pterygota</taxon>
        <taxon>Neoptera</taxon>
        <taxon>Paraneoptera</taxon>
        <taxon>Thysanoptera</taxon>
        <taxon>Terebrantia</taxon>
        <taxon>Thripoidea</taxon>
        <taxon>Thripidae</taxon>
        <taxon>Frankliniella</taxon>
    </lineage>
</organism>
<evidence type="ECO:0000313" key="10">
    <source>
        <dbReference type="Proteomes" id="UP001219518"/>
    </source>
</evidence>
<evidence type="ECO:0000313" key="9">
    <source>
        <dbReference type="EMBL" id="KAK3926209.1"/>
    </source>
</evidence>
<comment type="similarity">
    <text evidence="1 5">Belongs to the AB hydrolase superfamily.</text>
</comment>
<dbReference type="Pfam" id="PF12697">
    <property type="entry name" value="Abhydrolase_6"/>
    <property type="match status" value="1"/>
</dbReference>
<comment type="function">
    <text evidence="5">Demethylates proteins that have been reversibly carboxymethylated.</text>
</comment>
<dbReference type="Gene3D" id="3.40.50.1820">
    <property type="entry name" value="alpha/beta hydrolase"/>
    <property type="match status" value="1"/>
</dbReference>
<evidence type="ECO:0000259" key="8">
    <source>
        <dbReference type="Pfam" id="PF12697"/>
    </source>
</evidence>
<gene>
    <name evidence="9" type="ORF">KUF71_014458</name>
</gene>
<dbReference type="InterPro" id="IPR029058">
    <property type="entry name" value="AB_hydrolase_fold"/>
</dbReference>
<dbReference type="SUPFAM" id="SSF53474">
    <property type="entry name" value="alpha/beta-Hydrolases"/>
    <property type="match status" value="1"/>
</dbReference>
<comment type="caution">
    <text evidence="9">The sequence shown here is derived from an EMBL/GenBank/DDBJ whole genome shotgun (WGS) entry which is preliminary data.</text>
</comment>
<reference evidence="9" key="1">
    <citation type="submission" date="2021-07" db="EMBL/GenBank/DDBJ databases">
        <authorList>
            <person name="Catto M.A."/>
            <person name="Jacobson A."/>
            <person name="Kennedy G."/>
            <person name="Labadie P."/>
            <person name="Hunt B.G."/>
            <person name="Srinivasan R."/>
        </authorList>
    </citation>
    <scope>NUCLEOTIDE SEQUENCE</scope>
    <source>
        <strain evidence="9">PL_HMW_Pooled</strain>
        <tissue evidence="9">Head</tissue>
    </source>
</reference>